<dbReference type="GO" id="GO:0006935">
    <property type="term" value="P:chemotaxis"/>
    <property type="evidence" value="ECO:0007669"/>
    <property type="project" value="InterPro"/>
</dbReference>
<dbReference type="InterPro" id="IPR002545">
    <property type="entry name" value="CheW-lke_dom"/>
</dbReference>
<dbReference type="Proteomes" id="UP000295689">
    <property type="component" value="Unassembled WGS sequence"/>
</dbReference>
<name>A0A4R2BF46_9BACI</name>
<dbReference type="PROSITE" id="PS50851">
    <property type="entry name" value="CHEW"/>
    <property type="match status" value="1"/>
</dbReference>
<dbReference type="Pfam" id="PF01584">
    <property type="entry name" value="CheW"/>
    <property type="match status" value="1"/>
</dbReference>
<comment type="caution">
    <text evidence="2">The sequence shown here is derived from an EMBL/GenBank/DDBJ whole genome shotgun (WGS) entry which is preliminary data.</text>
</comment>
<evidence type="ECO:0000259" key="1">
    <source>
        <dbReference type="PROSITE" id="PS50851"/>
    </source>
</evidence>
<dbReference type="SUPFAM" id="SSF50341">
    <property type="entry name" value="CheW-like"/>
    <property type="match status" value="1"/>
</dbReference>
<feature type="domain" description="CheW-like" evidence="1">
    <location>
        <begin position="6"/>
        <end position="145"/>
    </location>
</feature>
<dbReference type="EMBL" id="SLVV01000005">
    <property type="protein sequence ID" value="TCN25598.1"/>
    <property type="molecule type" value="Genomic_DNA"/>
</dbReference>
<keyword evidence="3" id="KW-1185">Reference proteome</keyword>
<dbReference type="PANTHER" id="PTHR22617:SF23">
    <property type="entry name" value="CHEMOTAXIS PROTEIN CHEW"/>
    <property type="match status" value="1"/>
</dbReference>
<sequence>MADMPMLKVIVFQLTDKEYAIPVSEVKGIEKLHPITRIPRTSPFVKGVINLRGVVTPIIDLRLRLGLEEEEYGDHTRLIIVMAEDKEVGLIVDAANDVMDIPLEAIEPPPEIIGSTTAEYISGVAKLEKRLLIMINLESIVDTEK</sequence>
<dbReference type="GO" id="GO:0007165">
    <property type="term" value="P:signal transduction"/>
    <property type="evidence" value="ECO:0007669"/>
    <property type="project" value="InterPro"/>
</dbReference>
<gene>
    <name evidence="2" type="ORF">EV146_105256</name>
</gene>
<organism evidence="2 3">
    <name type="scientific">Mesobacillus foraminis</name>
    <dbReference type="NCBI Taxonomy" id="279826"/>
    <lineage>
        <taxon>Bacteria</taxon>
        <taxon>Bacillati</taxon>
        <taxon>Bacillota</taxon>
        <taxon>Bacilli</taxon>
        <taxon>Bacillales</taxon>
        <taxon>Bacillaceae</taxon>
        <taxon>Mesobacillus</taxon>
    </lineage>
</organism>
<evidence type="ECO:0000313" key="3">
    <source>
        <dbReference type="Proteomes" id="UP000295689"/>
    </source>
</evidence>
<reference evidence="2 3" key="1">
    <citation type="journal article" date="2015" name="Stand. Genomic Sci.">
        <title>Genomic Encyclopedia of Bacterial and Archaeal Type Strains, Phase III: the genomes of soil and plant-associated and newly described type strains.</title>
        <authorList>
            <person name="Whitman W.B."/>
            <person name="Woyke T."/>
            <person name="Klenk H.P."/>
            <person name="Zhou Y."/>
            <person name="Lilburn T.G."/>
            <person name="Beck B.J."/>
            <person name="De Vos P."/>
            <person name="Vandamme P."/>
            <person name="Eisen J.A."/>
            <person name="Garrity G."/>
            <person name="Hugenholtz P."/>
            <person name="Kyrpides N.C."/>
        </authorList>
    </citation>
    <scope>NUCLEOTIDE SEQUENCE [LARGE SCALE GENOMIC DNA]</scope>
    <source>
        <strain evidence="2 3">CV53</strain>
    </source>
</reference>
<protein>
    <submittedName>
        <fullName evidence="2">Purine-binding chemotaxis protein CheW</fullName>
    </submittedName>
</protein>
<dbReference type="AlphaFoldDB" id="A0A4R2BF46"/>
<dbReference type="GO" id="GO:0005829">
    <property type="term" value="C:cytosol"/>
    <property type="evidence" value="ECO:0007669"/>
    <property type="project" value="TreeGrafter"/>
</dbReference>
<proteinExistence type="predicted"/>
<dbReference type="PANTHER" id="PTHR22617">
    <property type="entry name" value="CHEMOTAXIS SENSOR HISTIDINE KINASE-RELATED"/>
    <property type="match status" value="1"/>
</dbReference>
<dbReference type="SMART" id="SM00260">
    <property type="entry name" value="CheW"/>
    <property type="match status" value="1"/>
</dbReference>
<dbReference type="Gene3D" id="2.40.50.180">
    <property type="entry name" value="CheA-289, Domain 4"/>
    <property type="match status" value="1"/>
</dbReference>
<dbReference type="Gene3D" id="2.30.30.40">
    <property type="entry name" value="SH3 Domains"/>
    <property type="match status" value="1"/>
</dbReference>
<dbReference type="InterPro" id="IPR036061">
    <property type="entry name" value="CheW-like_dom_sf"/>
</dbReference>
<accession>A0A4R2BF46</accession>
<dbReference type="CDD" id="cd00732">
    <property type="entry name" value="CheW"/>
    <property type="match status" value="1"/>
</dbReference>
<dbReference type="InterPro" id="IPR039315">
    <property type="entry name" value="CheW"/>
</dbReference>
<evidence type="ECO:0000313" key="2">
    <source>
        <dbReference type="EMBL" id="TCN25598.1"/>
    </source>
</evidence>